<gene>
    <name evidence="2" type="ORF">FPANT_11303</name>
</gene>
<dbReference type="Proteomes" id="UP000544095">
    <property type="component" value="Unassembled WGS sequence"/>
</dbReference>
<evidence type="ECO:0000256" key="1">
    <source>
        <dbReference type="SAM" id="MobiDB-lite"/>
    </source>
</evidence>
<feature type="region of interest" description="Disordered" evidence="1">
    <location>
        <begin position="86"/>
        <end position="120"/>
    </location>
</feature>
<reference evidence="2 3" key="1">
    <citation type="submission" date="2020-05" db="EMBL/GenBank/DDBJ databases">
        <title>Identification and distribution of gene clusters putatively required for synthesis of sphingolipid metabolism inhibitors in phylogenetically diverse species of the filamentous fungus Fusarium.</title>
        <authorList>
            <person name="Kim H.-S."/>
            <person name="Busman M."/>
            <person name="Brown D.W."/>
            <person name="Divon H."/>
            <person name="Uhlig S."/>
            <person name="Proctor R.H."/>
        </authorList>
    </citation>
    <scope>NUCLEOTIDE SEQUENCE [LARGE SCALE GENOMIC DNA]</scope>
    <source>
        <strain evidence="2 3">NRRL 25211</strain>
    </source>
</reference>
<protein>
    <submittedName>
        <fullName evidence="2">Uncharacterized protein</fullName>
    </submittedName>
</protein>
<evidence type="ECO:0000313" key="3">
    <source>
        <dbReference type="Proteomes" id="UP000544095"/>
    </source>
</evidence>
<feature type="compositionally biased region" description="Polar residues" evidence="1">
    <location>
        <begin position="111"/>
        <end position="120"/>
    </location>
</feature>
<dbReference type="EMBL" id="JAAOAR010000677">
    <property type="protein sequence ID" value="KAF5575527.1"/>
    <property type="molecule type" value="Genomic_DNA"/>
</dbReference>
<feature type="compositionally biased region" description="Basic and acidic residues" evidence="1">
    <location>
        <begin position="299"/>
        <end position="313"/>
    </location>
</feature>
<accession>A0A8H5NQX6</accession>
<proteinExistence type="predicted"/>
<evidence type="ECO:0000313" key="2">
    <source>
        <dbReference type="EMBL" id="KAF5575527.1"/>
    </source>
</evidence>
<feature type="region of interest" description="Disordered" evidence="1">
    <location>
        <begin position="264"/>
        <end position="389"/>
    </location>
</feature>
<dbReference type="AlphaFoldDB" id="A0A8H5NQX6"/>
<organism evidence="2 3">
    <name type="scientific">Fusarium pseudoanthophilum</name>
    <dbReference type="NCBI Taxonomy" id="48495"/>
    <lineage>
        <taxon>Eukaryota</taxon>
        <taxon>Fungi</taxon>
        <taxon>Dikarya</taxon>
        <taxon>Ascomycota</taxon>
        <taxon>Pezizomycotina</taxon>
        <taxon>Sordariomycetes</taxon>
        <taxon>Hypocreomycetidae</taxon>
        <taxon>Hypocreales</taxon>
        <taxon>Nectriaceae</taxon>
        <taxon>Fusarium</taxon>
        <taxon>Fusarium fujikuroi species complex</taxon>
    </lineage>
</organism>
<keyword evidence="3" id="KW-1185">Reference proteome</keyword>
<comment type="caution">
    <text evidence="2">The sequence shown here is derived from an EMBL/GenBank/DDBJ whole genome shotgun (WGS) entry which is preliminary data.</text>
</comment>
<name>A0A8H5NQX6_9HYPO</name>
<sequence>MAKFLIDKSLGPVLSALDRENPHTGPPRHPGSLLEPLMLHCGKSKLPSVRAVFDVSHAPDPNKYNNLTAIYQSTDTVDSRFTDLFLSSPADDDQAGHSDPGLQEADPVQSGHASMASSATPVQLQALRGALAKAPLALKHKELNEDTFPVIDRLIHHIIHHDTTTLSPWIDEHVPGTGDLFQDEPYSTVGVMSKDQKASFKRIVRPKQQGRRYSAKERLAARDLQRAIRAGRTPEQWIAARKQQRVRYAARTPEERLRDIERRRARQAAMTPEQKQAFKDANDRARRKRALKIASSPTARERQRERQMDYDKERRRRLTPAQRLVMKEKQRARKAALTPEQKRAELKRRKAQRAAWTPEQRLVARDRQRAKRAAMTPEQRLAVNEPRRA</sequence>